<reference evidence="2 3" key="1">
    <citation type="submission" date="2024-01" db="EMBL/GenBank/DDBJ databases">
        <title>The genomes of 5 underutilized Papilionoideae crops provide insights into root nodulation and disease resistanc.</title>
        <authorList>
            <person name="Jiang F."/>
        </authorList>
    </citation>
    <scope>NUCLEOTIDE SEQUENCE [LARGE SCALE GENOMIC DNA]</scope>
    <source>
        <strain evidence="2">LVBAO_FW01</strain>
        <tissue evidence="2">Leaves</tissue>
    </source>
</reference>
<keyword evidence="3" id="KW-1185">Reference proteome</keyword>
<feature type="signal peptide" evidence="1">
    <location>
        <begin position="1"/>
        <end position="27"/>
    </location>
</feature>
<dbReference type="Proteomes" id="UP001367508">
    <property type="component" value="Unassembled WGS sequence"/>
</dbReference>
<gene>
    <name evidence="2" type="ORF">VNO77_03098</name>
</gene>
<sequence length="100" mass="10864">MQSWGFEGLRAGWVFCMAPIWLEGSTAIRLQGRLGGLVGTLNGSNMARGAPQLSGFKDGSVAYELGWLRKLGGITTWSTRDVASGRHMGCTWLESVFLKL</sequence>
<proteinExistence type="predicted"/>
<evidence type="ECO:0000313" key="2">
    <source>
        <dbReference type="EMBL" id="KAK7361068.1"/>
    </source>
</evidence>
<keyword evidence="1" id="KW-0732">Signal</keyword>
<feature type="chain" id="PRO_5042901090" evidence="1">
    <location>
        <begin position="28"/>
        <end position="100"/>
    </location>
</feature>
<evidence type="ECO:0000256" key="1">
    <source>
        <dbReference type="SAM" id="SignalP"/>
    </source>
</evidence>
<protein>
    <submittedName>
        <fullName evidence="2">Uncharacterized protein</fullName>
    </submittedName>
</protein>
<accession>A0AAN9RBW9</accession>
<organism evidence="2 3">
    <name type="scientific">Canavalia gladiata</name>
    <name type="common">Sword bean</name>
    <name type="synonym">Dolichos gladiatus</name>
    <dbReference type="NCBI Taxonomy" id="3824"/>
    <lineage>
        <taxon>Eukaryota</taxon>
        <taxon>Viridiplantae</taxon>
        <taxon>Streptophyta</taxon>
        <taxon>Embryophyta</taxon>
        <taxon>Tracheophyta</taxon>
        <taxon>Spermatophyta</taxon>
        <taxon>Magnoliopsida</taxon>
        <taxon>eudicotyledons</taxon>
        <taxon>Gunneridae</taxon>
        <taxon>Pentapetalae</taxon>
        <taxon>rosids</taxon>
        <taxon>fabids</taxon>
        <taxon>Fabales</taxon>
        <taxon>Fabaceae</taxon>
        <taxon>Papilionoideae</taxon>
        <taxon>50 kb inversion clade</taxon>
        <taxon>NPAAA clade</taxon>
        <taxon>indigoferoid/millettioid clade</taxon>
        <taxon>Phaseoleae</taxon>
        <taxon>Canavalia</taxon>
    </lineage>
</organism>
<dbReference type="EMBL" id="JAYMYQ010000001">
    <property type="protein sequence ID" value="KAK7361068.1"/>
    <property type="molecule type" value="Genomic_DNA"/>
</dbReference>
<name>A0AAN9RBW9_CANGL</name>
<comment type="caution">
    <text evidence="2">The sequence shown here is derived from an EMBL/GenBank/DDBJ whole genome shotgun (WGS) entry which is preliminary data.</text>
</comment>
<dbReference type="AlphaFoldDB" id="A0AAN9RBW9"/>
<evidence type="ECO:0000313" key="3">
    <source>
        <dbReference type="Proteomes" id="UP001367508"/>
    </source>
</evidence>